<dbReference type="PANTHER" id="PTHR15140:SF37">
    <property type="entry name" value="UBIQUITIN-LIKE DOMAIN-CONTAINING PROTEIN"/>
    <property type="match status" value="1"/>
</dbReference>
<keyword evidence="2" id="KW-0175">Coiled coil</keyword>
<evidence type="ECO:0000259" key="3">
    <source>
        <dbReference type="Pfam" id="PF23598"/>
    </source>
</evidence>
<dbReference type="SUPFAM" id="SSF52047">
    <property type="entry name" value="RNI-like"/>
    <property type="match status" value="1"/>
</dbReference>
<dbReference type="EMBL" id="PNBA02000011">
    <property type="protein sequence ID" value="KAG6408878.1"/>
    <property type="molecule type" value="Genomic_DNA"/>
</dbReference>
<keyword evidence="1" id="KW-0677">Repeat</keyword>
<accession>A0A8X8X8P7</accession>
<gene>
    <name evidence="4" type="ORF">SASPL_131904</name>
</gene>
<dbReference type="PANTHER" id="PTHR15140">
    <property type="entry name" value="TUBULIN-SPECIFIC CHAPERONE E"/>
    <property type="match status" value="1"/>
</dbReference>
<dbReference type="Pfam" id="PF23598">
    <property type="entry name" value="LRR_14"/>
    <property type="match status" value="1"/>
</dbReference>
<dbReference type="InterPro" id="IPR055414">
    <property type="entry name" value="LRR_R13L4/SHOC2-like"/>
</dbReference>
<organism evidence="4">
    <name type="scientific">Salvia splendens</name>
    <name type="common">Scarlet sage</name>
    <dbReference type="NCBI Taxonomy" id="180675"/>
    <lineage>
        <taxon>Eukaryota</taxon>
        <taxon>Viridiplantae</taxon>
        <taxon>Streptophyta</taxon>
        <taxon>Embryophyta</taxon>
        <taxon>Tracheophyta</taxon>
        <taxon>Spermatophyta</taxon>
        <taxon>Magnoliopsida</taxon>
        <taxon>eudicotyledons</taxon>
        <taxon>Gunneridae</taxon>
        <taxon>Pentapetalae</taxon>
        <taxon>asterids</taxon>
        <taxon>lamiids</taxon>
        <taxon>Lamiales</taxon>
        <taxon>Lamiaceae</taxon>
        <taxon>Nepetoideae</taxon>
        <taxon>Mentheae</taxon>
        <taxon>Salviinae</taxon>
        <taxon>Salvia</taxon>
        <taxon>Salvia subgen. Calosphace</taxon>
        <taxon>core Calosphace</taxon>
    </lineage>
</organism>
<name>A0A8X8X8P7_SALSN</name>
<keyword evidence="5" id="KW-1185">Reference proteome</keyword>
<evidence type="ECO:0000313" key="4">
    <source>
        <dbReference type="EMBL" id="KAG6408878.1"/>
    </source>
</evidence>
<dbReference type="Gene3D" id="3.80.10.10">
    <property type="entry name" value="Ribonuclease Inhibitor"/>
    <property type="match status" value="1"/>
</dbReference>
<protein>
    <recommendedName>
        <fullName evidence="3">Disease resistance R13L4/SHOC-2-like LRR domain-containing protein</fullName>
    </recommendedName>
</protein>
<comment type="caution">
    <text evidence="4">The sequence shown here is derived from an EMBL/GenBank/DDBJ whole genome shotgun (WGS) entry which is preliminary data.</text>
</comment>
<dbReference type="AlphaFoldDB" id="A0A8X8X8P7"/>
<sequence length="502" mass="57895">MAAYSAVTVFWQTLEQLLDSDQFPPHVSKTQIISLRENICSLQSSLDKISFVPKLKRDKMKDLQTRIREAIYAAQDEVEYWIRGHSPTKSDEKTIQKLEEDIKLVENDAVEMEREIRNDTEAQNLFLESDAQPLFNFNGNDKIVGQEEDFKNVLEELDALVNLIGRNLISVSEISSSGGIKVCSIQSSLRKLAEIESGKEKFFHCRKKYKQQLEEGTKFQRRVSVHINPLMSLENVYKTTKTITSARSLLYLGPHHHHPLPFCLTFDLLRVLDAFIVYFVEFPDEFLQLVHLTYLSLTYNDEIPPEISLQKLQVLMVRRIPKLIFIGVSFLPDEIWEMPVLQHLWFTETDFPALPQNIPQHKALLLNLQTLSHISAASCTRDVLRSMPSLKKLSMWAEAPGVIGLYLDKLKQLEAFKFIVLHLSPKKQVEFEPEISFPQTLRKLSLSGIAMSSDIEFIGPLRLIELVDCSPQAVESAEVIKQEQEVYYERKDFQVRIYCSYV</sequence>
<reference evidence="4" key="1">
    <citation type="submission" date="2018-01" db="EMBL/GenBank/DDBJ databases">
        <authorList>
            <person name="Mao J.F."/>
        </authorList>
    </citation>
    <scope>NUCLEOTIDE SEQUENCE</scope>
    <source>
        <strain evidence="4">Huo1</strain>
        <tissue evidence="4">Leaf</tissue>
    </source>
</reference>
<evidence type="ECO:0000256" key="1">
    <source>
        <dbReference type="ARBA" id="ARBA00022737"/>
    </source>
</evidence>
<evidence type="ECO:0000313" key="5">
    <source>
        <dbReference type="Proteomes" id="UP000298416"/>
    </source>
</evidence>
<proteinExistence type="predicted"/>
<evidence type="ECO:0000256" key="2">
    <source>
        <dbReference type="SAM" id="Coils"/>
    </source>
</evidence>
<reference evidence="4" key="2">
    <citation type="submission" date="2020-08" db="EMBL/GenBank/DDBJ databases">
        <title>Plant Genome Project.</title>
        <authorList>
            <person name="Zhang R.-G."/>
        </authorList>
    </citation>
    <scope>NUCLEOTIDE SEQUENCE</scope>
    <source>
        <strain evidence="4">Huo1</strain>
        <tissue evidence="4">Leaf</tissue>
    </source>
</reference>
<feature type="coiled-coil region" evidence="2">
    <location>
        <begin position="88"/>
        <end position="122"/>
    </location>
</feature>
<dbReference type="Gene3D" id="1.20.5.4130">
    <property type="match status" value="1"/>
</dbReference>
<feature type="domain" description="Disease resistance R13L4/SHOC-2-like LRR" evidence="3">
    <location>
        <begin position="246"/>
        <end position="466"/>
    </location>
</feature>
<dbReference type="InterPro" id="IPR032675">
    <property type="entry name" value="LRR_dom_sf"/>
</dbReference>
<dbReference type="Proteomes" id="UP000298416">
    <property type="component" value="Unassembled WGS sequence"/>
</dbReference>